<dbReference type="InterPro" id="IPR025997">
    <property type="entry name" value="SBP_2_dom"/>
</dbReference>
<reference evidence="7" key="1">
    <citation type="submission" date="2017-02" db="EMBL/GenBank/DDBJ databases">
        <authorList>
            <person name="Varghese N."/>
            <person name="Submissions S."/>
        </authorList>
    </citation>
    <scope>NUCLEOTIDE SEQUENCE [LARGE SCALE GENOMIC DNA]</scope>
    <source>
        <strain evidence="7">ATCC 700200</strain>
    </source>
</reference>
<feature type="domain" description="Periplasmic binding protein" evidence="5">
    <location>
        <begin position="34"/>
        <end position="296"/>
    </location>
</feature>
<evidence type="ECO:0000256" key="4">
    <source>
        <dbReference type="SAM" id="SignalP"/>
    </source>
</evidence>
<dbReference type="Gene3D" id="3.40.50.2300">
    <property type="match status" value="2"/>
</dbReference>
<evidence type="ECO:0000313" key="6">
    <source>
        <dbReference type="EMBL" id="SKA75792.1"/>
    </source>
</evidence>
<organism evidence="6 7">
    <name type="scientific">Prosthecobacter debontii</name>
    <dbReference type="NCBI Taxonomy" id="48467"/>
    <lineage>
        <taxon>Bacteria</taxon>
        <taxon>Pseudomonadati</taxon>
        <taxon>Verrucomicrobiota</taxon>
        <taxon>Verrucomicrobiia</taxon>
        <taxon>Verrucomicrobiales</taxon>
        <taxon>Verrucomicrobiaceae</taxon>
        <taxon>Prosthecobacter</taxon>
    </lineage>
</organism>
<feature type="signal peptide" evidence="4">
    <location>
        <begin position="1"/>
        <end position="24"/>
    </location>
</feature>
<dbReference type="SUPFAM" id="SSF53822">
    <property type="entry name" value="Periplasmic binding protein-like I"/>
    <property type="match status" value="1"/>
</dbReference>
<comment type="subcellular location">
    <subcellularLocation>
        <location evidence="1">Cell envelope</location>
    </subcellularLocation>
</comment>
<gene>
    <name evidence="6" type="ORF">SAMN02745166_00069</name>
</gene>
<dbReference type="RefSeq" id="WP_078811312.1">
    <property type="nucleotide sequence ID" value="NZ_FUYE01000001.1"/>
</dbReference>
<dbReference type="Proteomes" id="UP000190774">
    <property type="component" value="Unassembled WGS sequence"/>
</dbReference>
<dbReference type="PANTHER" id="PTHR46847">
    <property type="entry name" value="D-ALLOSE-BINDING PERIPLASMIC PROTEIN-RELATED"/>
    <property type="match status" value="1"/>
</dbReference>
<dbReference type="InterPro" id="IPR028082">
    <property type="entry name" value="Peripla_BP_I"/>
</dbReference>
<dbReference type="PANTHER" id="PTHR46847:SF1">
    <property type="entry name" value="D-ALLOSE-BINDING PERIPLASMIC PROTEIN-RELATED"/>
    <property type="match status" value="1"/>
</dbReference>
<comment type="similarity">
    <text evidence="2">Belongs to the bacterial solute-binding protein 2 family.</text>
</comment>
<keyword evidence="3 4" id="KW-0732">Signal</keyword>
<proteinExistence type="inferred from homology"/>
<dbReference type="STRING" id="48467.SAMN02745166_00069"/>
<evidence type="ECO:0000256" key="1">
    <source>
        <dbReference type="ARBA" id="ARBA00004196"/>
    </source>
</evidence>
<name>A0A1T4WEQ5_9BACT</name>
<dbReference type="EMBL" id="FUYE01000001">
    <property type="protein sequence ID" value="SKA75792.1"/>
    <property type="molecule type" value="Genomic_DNA"/>
</dbReference>
<dbReference type="Pfam" id="PF13407">
    <property type="entry name" value="Peripla_BP_4"/>
    <property type="match status" value="1"/>
</dbReference>
<evidence type="ECO:0000259" key="5">
    <source>
        <dbReference type="Pfam" id="PF13407"/>
    </source>
</evidence>
<evidence type="ECO:0000256" key="3">
    <source>
        <dbReference type="ARBA" id="ARBA00022729"/>
    </source>
</evidence>
<feature type="chain" id="PRO_5012684947" evidence="4">
    <location>
        <begin position="25"/>
        <end position="311"/>
    </location>
</feature>
<evidence type="ECO:0000313" key="7">
    <source>
        <dbReference type="Proteomes" id="UP000190774"/>
    </source>
</evidence>
<dbReference type="CDD" id="cd19970">
    <property type="entry name" value="PBP1_ABC_sugar_binding-like"/>
    <property type="match status" value="1"/>
</dbReference>
<dbReference type="GO" id="GO:0030246">
    <property type="term" value="F:carbohydrate binding"/>
    <property type="evidence" value="ECO:0007669"/>
    <property type="project" value="UniProtKB-ARBA"/>
</dbReference>
<dbReference type="PROSITE" id="PS51257">
    <property type="entry name" value="PROKAR_LIPOPROTEIN"/>
    <property type="match status" value="1"/>
</dbReference>
<dbReference type="GO" id="GO:0030313">
    <property type="term" value="C:cell envelope"/>
    <property type="evidence" value="ECO:0007669"/>
    <property type="project" value="UniProtKB-SubCell"/>
</dbReference>
<dbReference type="AlphaFoldDB" id="A0A1T4WEQ5"/>
<accession>A0A1T4WEQ5</accession>
<evidence type="ECO:0000256" key="2">
    <source>
        <dbReference type="ARBA" id="ARBA00007639"/>
    </source>
</evidence>
<sequence length="311" mass="32346">MKLTSRLLLPLLALSLIACKPASTSDSSSGKPKVALVMKSLANEFFSNMAEGAKKHQAAHAADYELLVSGIKNETDLSEQVNLVEQMVAQGARALIIAPADSKALVPSLKRAQQAGVLVINIDNKLDADVLKQAGLNVPFVGPDNREGAKKVGDVLAKKLKAGDEVAIIEGVTTAFNGQQRRAGFEDAMKAAGMNIVATQSGQWEMEKANTVAAGILSAHPHVKALLCANDNMALGAAAAVQSAGKSGQVLIVGFDNISAIKPLLEDGRVIATADQHADQLAVYGIEAALKVLQGGENPADQTTAVDVISK</sequence>
<dbReference type="OrthoDB" id="6196975at2"/>
<protein>
    <submittedName>
        <fullName evidence="6">Ribose transport system substrate-binding protein</fullName>
    </submittedName>
</protein>
<keyword evidence="7" id="KW-1185">Reference proteome</keyword>